<dbReference type="InterPro" id="IPR040570">
    <property type="entry name" value="LAL_C2"/>
</dbReference>
<feature type="domain" description="ATP-grasp" evidence="5">
    <location>
        <begin position="111"/>
        <end position="308"/>
    </location>
</feature>
<accession>A0ABN1FC62</accession>
<dbReference type="InterPro" id="IPR011764">
    <property type="entry name" value="Biotin_carboxylation_dom"/>
</dbReference>
<comment type="caution">
    <text evidence="7">The sequence shown here is derived from an EMBL/GenBank/DDBJ whole genome shotgun (WGS) entry which is preliminary data.</text>
</comment>
<name>A0ABN1FC62_9PROT</name>
<dbReference type="SUPFAM" id="SSF56059">
    <property type="entry name" value="Glutathione synthetase ATP-binding domain-like"/>
    <property type="match status" value="1"/>
</dbReference>
<feature type="domain" description="Biotin carboxylation" evidence="6">
    <location>
        <begin position="1"/>
        <end position="404"/>
    </location>
</feature>
<reference evidence="7 8" key="1">
    <citation type="journal article" date="2019" name="Int. J. Syst. Evol. Microbiol.">
        <title>The Global Catalogue of Microorganisms (GCM) 10K type strain sequencing project: providing services to taxonomists for standard genome sequencing and annotation.</title>
        <authorList>
            <consortium name="The Broad Institute Genomics Platform"/>
            <consortium name="The Broad Institute Genome Sequencing Center for Infectious Disease"/>
            <person name="Wu L."/>
            <person name="Ma J."/>
        </authorList>
    </citation>
    <scope>NUCLEOTIDE SEQUENCE [LARGE SCALE GENOMIC DNA]</scope>
    <source>
        <strain evidence="7 8">JCM 15089</strain>
    </source>
</reference>
<dbReference type="PANTHER" id="PTHR43585:SF2">
    <property type="entry name" value="ATP-GRASP ENZYME FSQD"/>
    <property type="match status" value="1"/>
</dbReference>
<dbReference type="RefSeq" id="WP_166937479.1">
    <property type="nucleotide sequence ID" value="NZ_BAAADD010000013.1"/>
</dbReference>
<evidence type="ECO:0000256" key="3">
    <source>
        <dbReference type="ARBA" id="ARBA00022840"/>
    </source>
</evidence>
<dbReference type="PROSITE" id="PS50975">
    <property type="entry name" value="ATP_GRASP"/>
    <property type="match status" value="1"/>
</dbReference>
<dbReference type="Pfam" id="PF18603">
    <property type="entry name" value="LAL_C2"/>
    <property type="match status" value="1"/>
</dbReference>
<evidence type="ECO:0000259" key="5">
    <source>
        <dbReference type="PROSITE" id="PS50975"/>
    </source>
</evidence>
<evidence type="ECO:0000256" key="1">
    <source>
        <dbReference type="ARBA" id="ARBA00022598"/>
    </source>
</evidence>
<evidence type="ECO:0000256" key="2">
    <source>
        <dbReference type="ARBA" id="ARBA00022741"/>
    </source>
</evidence>
<protein>
    <submittedName>
        <fullName evidence="7">ATP-grasp domain-containing protein</fullName>
    </submittedName>
</protein>
<dbReference type="Gene3D" id="3.40.50.20">
    <property type="match status" value="1"/>
</dbReference>
<dbReference type="EMBL" id="BAAADD010000013">
    <property type="protein sequence ID" value="GAA0587683.1"/>
    <property type="molecule type" value="Genomic_DNA"/>
</dbReference>
<evidence type="ECO:0000256" key="4">
    <source>
        <dbReference type="PROSITE-ProRule" id="PRU00409"/>
    </source>
</evidence>
<sequence>MKTLLIVSGGVEAAAAVKRAKEMGLYVVCSDINPEAPGFAIADSALIADVYGPSDTAAAAERFHNKIRKIDGVICVAADAPQTVAAVNERLGLKGLTRQSAEWATDKLAMKQRFAECGVPVPWFSGVESADQLKRIFAERGPNLVIKPVDSRGSRGVQRLSHVRDLAKAFAFARDYSPTQRVMVEQYLPGPQISTESVVVDGVCYTSGFSDRNYEYLDKYAPYFIENGGDMPTALPEDIYERVLDVQADAAAALGVSRGTVKGDIVVHDGKVYVIELAARLSGGFFCTQEIPMNTGVDFIGCAIRVALGENPAPEEMTPKYQKFITQRYIFPDPGTVVATSGAEDAWKVPGILEVNITAKKGDVIPPAGDKRPSGAMVIATGADRAEARANAAAALSRIKVVTQ</sequence>
<evidence type="ECO:0000313" key="7">
    <source>
        <dbReference type="EMBL" id="GAA0587683.1"/>
    </source>
</evidence>
<keyword evidence="8" id="KW-1185">Reference proteome</keyword>
<dbReference type="Proteomes" id="UP001499951">
    <property type="component" value="Unassembled WGS sequence"/>
</dbReference>
<organism evidence="7 8">
    <name type="scientific">Rhizomicrobium electricum</name>
    <dbReference type="NCBI Taxonomy" id="480070"/>
    <lineage>
        <taxon>Bacteria</taxon>
        <taxon>Pseudomonadati</taxon>
        <taxon>Pseudomonadota</taxon>
        <taxon>Alphaproteobacteria</taxon>
        <taxon>Micropepsales</taxon>
        <taxon>Micropepsaceae</taxon>
        <taxon>Rhizomicrobium</taxon>
    </lineage>
</organism>
<keyword evidence="1" id="KW-0436">Ligase</keyword>
<dbReference type="InterPro" id="IPR052032">
    <property type="entry name" value="ATP-dep_AA_Ligase"/>
</dbReference>
<dbReference type="Gene3D" id="3.30.1490.20">
    <property type="entry name" value="ATP-grasp fold, A domain"/>
    <property type="match status" value="1"/>
</dbReference>
<dbReference type="InterPro" id="IPR003806">
    <property type="entry name" value="ATP-grasp_PylC-type"/>
</dbReference>
<dbReference type="PROSITE" id="PS50979">
    <property type="entry name" value="BC"/>
    <property type="match status" value="1"/>
</dbReference>
<dbReference type="InterPro" id="IPR011761">
    <property type="entry name" value="ATP-grasp"/>
</dbReference>
<keyword evidence="2 4" id="KW-0547">Nucleotide-binding</keyword>
<gene>
    <name evidence="7" type="ORF">GCM10008942_40890</name>
</gene>
<evidence type="ECO:0000259" key="6">
    <source>
        <dbReference type="PROSITE" id="PS50979"/>
    </source>
</evidence>
<dbReference type="InterPro" id="IPR013815">
    <property type="entry name" value="ATP_grasp_subdomain_1"/>
</dbReference>
<dbReference type="Gene3D" id="3.30.470.20">
    <property type="entry name" value="ATP-grasp fold, B domain"/>
    <property type="match status" value="1"/>
</dbReference>
<keyword evidence="3 4" id="KW-0067">ATP-binding</keyword>
<evidence type="ECO:0000313" key="8">
    <source>
        <dbReference type="Proteomes" id="UP001499951"/>
    </source>
</evidence>
<proteinExistence type="predicted"/>
<dbReference type="Pfam" id="PF02655">
    <property type="entry name" value="ATP-grasp_3"/>
    <property type="match status" value="1"/>
</dbReference>
<dbReference type="PANTHER" id="PTHR43585">
    <property type="entry name" value="FUMIPYRROLE BIOSYNTHESIS PROTEIN C"/>
    <property type="match status" value="1"/>
</dbReference>